<dbReference type="EMBL" id="SOQX01000003">
    <property type="protein sequence ID" value="TDY01600.1"/>
    <property type="molecule type" value="Genomic_DNA"/>
</dbReference>
<evidence type="ECO:0000313" key="2">
    <source>
        <dbReference type="Proteomes" id="UP000294914"/>
    </source>
</evidence>
<organism evidence="1 2">
    <name type="scientific">Thiohalophilus thiocyanatoxydans</name>
    <dbReference type="NCBI Taxonomy" id="381308"/>
    <lineage>
        <taxon>Bacteria</taxon>
        <taxon>Pseudomonadati</taxon>
        <taxon>Pseudomonadota</taxon>
        <taxon>Gammaproteobacteria</taxon>
        <taxon>Thiohalomonadales</taxon>
        <taxon>Thiohalophilaceae</taxon>
        <taxon>Thiohalophilus</taxon>
    </lineage>
</organism>
<dbReference type="Proteomes" id="UP000294914">
    <property type="component" value="Unassembled WGS sequence"/>
</dbReference>
<proteinExistence type="predicted"/>
<evidence type="ECO:0000313" key="1">
    <source>
        <dbReference type="EMBL" id="TDY01600.1"/>
    </source>
</evidence>
<sequence length="84" mass="9288">MHLQLESRLGDVTPSLQVRAVASGQVLVELEPRRLRALLDRGDVSPTVVESHSVSDHRIMALVDRLGCWREFVRGCLNDPAAVS</sequence>
<dbReference type="RefSeq" id="WP_134082803.1">
    <property type="nucleotide sequence ID" value="NZ_SOQX01000003.1"/>
</dbReference>
<protein>
    <submittedName>
        <fullName evidence="1">Uncharacterized protein</fullName>
    </submittedName>
</protein>
<dbReference type="AlphaFoldDB" id="A0A4R8IQR3"/>
<comment type="caution">
    <text evidence="1">The sequence shown here is derived from an EMBL/GenBank/DDBJ whole genome shotgun (WGS) entry which is preliminary data.</text>
</comment>
<keyword evidence="2" id="KW-1185">Reference proteome</keyword>
<name>A0A4R8IQR3_9GAMM</name>
<reference evidence="1 2" key="1">
    <citation type="submission" date="2019-03" db="EMBL/GenBank/DDBJ databases">
        <title>Genomic Encyclopedia of Type Strains, Phase IV (KMG-IV): sequencing the most valuable type-strain genomes for metagenomic binning, comparative biology and taxonomic classification.</title>
        <authorList>
            <person name="Goeker M."/>
        </authorList>
    </citation>
    <scope>NUCLEOTIDE SEQUENCE [LARGE SCALE GENOMIC DNA]</scope>
    <source>
        <strain evidence="1 2">DSM 16326</strain>
    </source>
</reference>
<accession>A0A4R8IQR3</accession>
<gene>
    <name evidence="1" type="ORF">EDC23_1489</name>
</gene>